<reference evidence="5 6" key="2">
    <citation type="submission" date="2021-01" db="EMBL/GenBank/DDBJ databases">
        <title>Genomic Encyclopedia of Type Strains, Phase IV (KMG-IV): sequencing the most valuable type-strain genomes for metagenomic binning, comparative biology and taxonomic classification.</title>
        <authorList>
            <person name="Goeker M."/>
        </authorList>
    </citation>
    <scope>NUCLEOTIDE SEQUENCE [LARGE SCALE GENOMIC DNA]</scope>
    <source>
        <strain evidence="5 6">DSM 6130</strain>
    </source>
</reference>
<feature type="signal peptide" evidence="2">
    <location>
        <begin position="1"/>
        <end position="27"/>
    </location>
</feature>
<gene>
    <name evidence="4" type="ORF">GCM10008170_06610</name>
    <name evidence="5" type="ORF">JOD31_001809</name>
</gene>
<dbReference type="InterPro" id="IPR014567">
    <property type="entry name" value="UCP031900"/>
</dbReference>
<keyword evidence="2" id="KW-0732">Signal</keyword>
<evidence type="ECO:0000313" key="5">
    <source>
        <dbReference type="EMBL" id="MBM7851584.1"/>
    </source>
</evidence>
<evidence type="ECO:0000259" key="3">
    <source>
        <dbReference type="Pfam" id="PF13449"/>
    </source>
</evidence>
<dbReference type="EMBL" id="BSFF01000001">
    <property type="protein sequence ID" value="GLK54642.1"/>
    <property type="molecule type" value="Genomic_DNA"/>
</dbReference>
<evidence type="ECO:0000313" key="4">
    <source>
        <dbReference type="EMBL" id="GLK54642.1"/>
    </source>
</evidence>
<evidence type="ECO:0000313" key="6">
    <source>
        <dbReference type="Proteomes" id="UP000758856"/>
    </source>
</evidence>
<keyword evidence="6" id="KW-1185">Reference proteome</keyword>
<reference evidence="4" key="3">
    <citation type="submission" date="2023-01" db="EMBL/GenBank/DDBJ databases">
        <authorList>
            <person name="Sun Q."/>
            <person name="Evtushenko L."/>
        </authorList>
    </citation>
    <scope>NUCLEOTIDE SEQUENCE</scope>
    <source>
        <strain evidence="4">VKM B-1606</strain>
    </source>
</reference>
<evidence type="ECO:0000256" key="2">
    <source>
        <dbReference type="SAM" id="SignalP"/>
    </source>
</evidence>
<dbReference type="RefSeq" id="WP_204949997.1">
    <property type="nucleotide sequence ID" value="NZ_BSFF01000001.1"/>
</dbReference>
<sequence>MRPPGLALVRRLALAGSLALVSPFALGLGGAAAEEAPVEVYASPIERFDSATPVGGAYGKLVFLGGLTLSSRDKDFGGLSGLRLSDDGRRFTAISDRGNWFRGAIAYDGAKPTGLSGVMREPIVGPRGPLPGRRGADTESLDIRGGSAWIASERVHEVLRFALDAEGRAGAGRPVKLPKAVGGAPSNAGYEAISTMTSGALMMIGEKYLDAAGNNRAFVVGTRTPFEFAVRRTEDFSPTDVARLPGGGFVLLERRYVPPLSLSVRMRRLSESNVKAGAVVDGPVLMEATLSQAIDNLEGVATHRGADGRTVITAVSDDNFSGFQRTVLLQFALPE</sequence>
<dbReference type="EMBL" id="JAFBCY010000002">
    <property type="protein sequence ID" value="MBM7851584.1"/>
    <property type="molecule type" value="Genomic_DNA"/>
</dbReference>
<dbReference type="Proteomes" id="UP001143400">
    <property type="component" value="Unassembled WGS sequence"/>
</dbReference>
<dbReference type="InterPro" id="IPR027372">
    <property type="entry name" value="Phytase-like_dom"/>
</dbReference>
<feature type="domain" description="Phytase-like" evidence="3">
    <location>
        <begin position="75"/>
        <end position="320"/>
    </location>
</feature>
<evidence type="ECO:0000313" key="7">
    <source>
        <dbReference type="Proteomes" id="UP001143400"/>
    </source>
</evidence>
<name>A0A9W6MQX2_9HYPH</name>
<dbReference type="Pfam" id="PF13449">
    <property type="entry name" value="Phytase-like"/>
    <property type="match status" value="1"/>
</dbReference>
<comment type="caution">
    <text evidence="4">The sequence shown here is derived from an EMBL/GenBank/DDBJ whole genome shotgun (WGS) entry which is preliminary data.</text>
</comment>
<protein>
    <recommendedName>
        <fullName evidence="3">Phytase-like domain-containing protein</fullName>
    </recommendedName>
</protein>
<feature type="chain" id="PRO_5040731764" description="Phytase-like domain-containing protein" evidence="2">
    <location>
        <begin position="28"/>
        <end position="335"/>
    </location>
</feature>
<dbReference type="PIRSF" id="PIRSF031900">
    <property type="entry name" value="UCP031900"/>
    <property type="match status" value="1"/>
</dbReference>
<dbReference type="AlphaFoldDB" id="A0A9W6MQX2"/>
<proteinExistence type="predicted"/>
<dbReference type="Proteomes" id="UP000758856">
    <property type="component" value="Unassembled WGS sequence"/>
</dbReference>
<accession>A0A9W6MQX2</accession>
<feature type="region of interest" description="Disordered" evidence="1">
    <location>
        <begin position="118"/>
        <end position="137"/>
    </location>
</feature>
<evidence type="ECO:0000256" key="1">
    <source>
        <dbReference type="SAM" id="MobiDB-lite"/>
    </source>
</evidence>
<reference evidence="4" key="1">
    <citation type="journal article" date="2014" name="Int. J. Syst. Evol. Microbiol.">
        <title>Complete genome sequence of Corynebacterium casei LMG S-19264T (=DSM 44701T), isolated from a smear-ripened cheese.</title>
        <authorList>
            <consortium name="US DOE Joint Genome Institute (JGI-PGF)"/>
            <person name="Walter F."/>
            <person name="Albersmeier A."/>
            <person name="Kalinowski J."/>
            <person name="Ruckert C."/>
        </authorList>
    </citation>
    <scope>NUCLEOTIDE SEQUENCE</scope>
    <source>
        <strain evidence="4">VKM B-1606</strain>
    </source>
</reference>
<organism evidence="4 7">
    <name type="scientific">Methylopila capsulata</name>
    <dbReference type="NCBI Taxonomy" id="61654"/>
    <lineage>
        <taxon>Bacteria</taxon>
        <taxon>Pseudomonadati</taxon>
        <taxon>Pseudomonadota</taxon>
        <taxon>Alphaproteobacteria</taxon>
        <taxon>Hyphomicrobiales</taxon>
        <taxon>Methylopilaceae</taxon>
        <taxon>Methylopila</taxon>
    </lineage>
</organism>